<protein>
    <submittedName>
        <fullName evidence="2">Uncharacterized protein</fullName>
    </submittedName>
</protein>
<dbReference type="EMBL" id="KV441473">
    <property type="protein sequence ID" value="OAG23198.1"/>
    <property type="molecule type" value="Genomic_DNA"/>
</dbReference>
<dbReference type="Proteomes" id="UP000077248">
    <property type="component" value="Unassembled WGS sequence"/>
</dbReference>
<accession>A0A177DUM7</accession>
<organism evidence="2 3">
    <name type="scientific">Alternaria alternata</name>
    <name type="common">Alternaria rot fungus</name>
    <name type="synonym">Torula alternata</name>
    <dbReference type="NCBI Taxonomy" id="5599"/>
    <lineage>
        <taxon>Eukaryota</taxon>
        <taxon>Fungi</taxon>
        <taxon>Dikarya</taxon>
        <taxon>Ascomycota</taxon>
        <taxon>Pezizomycotina</taxon>
        <taxon>Dothideomycetes</taxon>
        <taxon>Pleosporomycetidae</taxon>
        <taxon>Pleosporales</taxon>
        <taxon>Pleosporineae</taxon>
        <taxon>Pleosporaceae</taxon>
        <taxon>Alternaria</taxon>
        <taxon>Alternaria sect. Alternaria</taxon>
        <taxon>Alternaria alternata complex</taxon>
    </lineage>
</organism>
<keyword evidence="3" id="KW-1185">Reference proteome</keyword>
<evidence type="ECO:0000313" key="2">
    <source>
        <dbReference type="EMBL" id="OAG23198.1"/>
    </source>
</evidence>
<evidence type="ECO:0000313" key="3">
    <source>
        <dbReference type="Proteomes" id="UP000077248"/>
    </source>
</evidence>
<dbReference type="GeneID" id="29118408"/>
<feature type="region of interest" description="Disordered" evidence="1">
    <location>
        <begin position="44"/>
        <end position="66"/>
    </location>
</feature>
<gene>
    <name evidence="2" type="ORF">CC77DRAFT_700682</name>
</gene>
<name>A0A177DUM7_ALTAL</name>
<feature type="compositionally biased region" description="Basic and acidic residues" evidence="1">
    <location>
        <begin position="47"/>
        <end position="65"/>
    </location>
</feature>
<dbReference type="KEGG" id="aalt:CC77DRAFT_700682"/>
<sequence>MIKISTDLFRHLKSWYARAATQYLHIPQPHTAISHAYRQYPPCSHPTLDEKRKPSRTQLEERSTETLRPNDFTRNSLQFSMTFGHRQICHLQSPSCQPHMISARDASDHIEDAIGLESLCNSILPCHWVYRAIASLTWTYRGPQTVALLDPSLFAFQGFLSPTSV</sequence>
<evidence type="ECO:0000256" key="1">
    <source>
        <dbReference type="SAM" id="MobiDB-lite"/>
    </source>
</evidence>
<proteinExistence type="predicted"/>
<dbReference type="VEuPathDB" id="FungiDB:CC77DRAFT_700682"/>
<reference evidence="2 3" key="1">
    <citation type="submission" date="2016-05" db="EMBL/GenBank/DDBJ databases">
        <title>Comparative analysis of secretome profiles of manganese(II)-oxidizing ascomycete fungi.</title>
        <authorList>
            <consortium name="DOE Joint Genome Institute"/>
            <person name="Zeiner C.A."/>
            <person name="Purvine S.O."/>
            <person name="Zink E.M."/>
            <person name="Wu S."/>
            <person name="Pasa-Tolic L."/>
            <person name="Chaput D.L."/>
            <person name="Haridas S."/>
            <person name="Grigoriev I.V."/>
            <person name="Santelli C.M."/>
            <person name="Hansel C.M."/>
        </authorList>
    </citation>
    <scope>NUCLEOTIDE SEQUENCE [LARGE SCALE GENOMIC DNA]</scope>
    <source>
        <strain evidence="2 3">SRC1lrK2f</strain>
    </source>
</reference>
<dbReference type="AlphaFoldDB" id="A0A177DUM7"/>
<dbReference type="RefSeq" id="XP_018388619.1">
    <property type="nucleotide sequence ID" value="XM_018532814.1"/>
</dbReference>